<name>A0A7C3LSA8_9BACT</name>
<keyword evidence="1" id="KW-0732">Signal</keyword>
<dbReference type="EMBL" id="DTMM01000007">
    <property type="protein sequence ID" value="HFT92407.1"/>
    <property type="molecule type" value="Genomic_DNA"/>
</dbReference>
<comment type="caution">
    <text evidence="2">The sequence shown here is derived from an EMBL/GenBank/DDBJ whole genome shotgun (WGS) entry which is preliminary data.</text>
</comment>
<accession>A0A7C3LSA8</accession>
<feature type="chain" id="PRO_5028196844" description="PEP-CTERM sorting domain-containing protein" evidence="1">
    <location>
        <begin position="26"/>
        <end position="274"/>
    </location>
</feature>
<proteinExistence type="predicted"/>
<feature type="signal peptide" evidence="1">
    <location>
        <begin position="1"/>
        <end position="25"/>
    </location>
</feature>
<sequence length="274" mass="28109">MKKIVCAVFICVAWILSGNAPEAWALIPVVPFTPSEYLNVTTGPAGCGLSCQSSTTGNGGQNLSVASPQPSASGAISLPAAGLPDLSVSVQNPPNGNATAQVNYINTIRFVYTGSGTPPAVLSSSIAWTVDATVQVPKGTPFYEIGGGSSIGVSLSTCYCPEQFVYTDIAQSGIYTLANPFKIADGGSIAYDLSLDAWAYGDTGLTGSVSLDPEVEIGLPAGWTGFLGSGGTLGSPPIQAAPEPPTFLLLAPFLALWMLALKAIRSRKIHLKGP</sequence>
<evidence type="ECO:0000313" key="2">
    <source>
        <dbReference type="EMBL" id="HFT92407.1"/>
    </source>
</evidence>
<reference evidence="2" key="1">
    <citation type="journal article" date="2020" name="mSystems">
        <title>Genome- and Community-Level Interaction Insights into Carbon Utilization and Element Cycling Functions of Hydrothermarchaeota in Hydrothermal Sediment.</title>
        <authorList>
            <person name="Zhou Z."/>
            <person name="Liu Y."/>
            <person name="Xu W."/>
            <person name="Pan J."/>
            <person name="Luo Z.H."/>
            <person name="Li M."/>
        </authorList>
    </citation>
    <scope>NUCLEOTIDE SEQUENCE [LARGE SCALE GENOMIC DNA]</scope>
    <source>
        <strain evidence="2">SpSt-902</strain>
    </source>
</reference>
<evidence type="ECO:0008006" key="3">
    <source>
        <dbReference type="Google" id="ProtNLM"/>
    </source>
</evidence>
<dbReference type="AlphaFoldDB" id="A0A7C3LSA8"/>
<organism evidence="2">
    <name type="scientific">Leptospirillum ferriphilum</name>
    <dbReference type="NCBI Taxonomy" id="178606"/>
    <lineage>
        <taxon>Bacteria</taxon>
        <taxon>Pseudomonadati</taxon>
        <taxon>Nitrospirota</taxon>
        <taxon>Nitrospiria</taxon>
        <taxon>Nitrospirales</taxon>
        <taxon>Nitrospiraceae</taxon>
        <taxon>Leptospirillum</taxon>
    </lineage>
</organism>
<protein>
    <recommendedName>
        <fullName evidence="3">PEP-CTERM sorting domain-containing protein</fullName>
    </recommendedName>
</protein>
<evidence type="ECO:0000256" key="1">
    <source>
        <dbReference type="SAM" id="SignalP"/>
    </source>
</evidence>
<gene>
    <name evidence="2" type="ORF">ENX03_00425</name>
</gene>